<dbReference type="InterPro" id="IPR015797">
    <property type="entry name" value="NUDIX_hydrolase-like_dom_sf"/>
</dbReference>
<name>A0A9W9FWP8_9EURO</name>
<dbReference type="Pfam" id="PF00293">
    <property type="entry name" value="NUDIX"/>
    <property type="match status" value="1"/>
</dbReference>
<dbReference type="OrthoDB" id="10249920at2759"/>
<dbReference type="InterPro" id="IPR020084">
    <property type="entry name" value="NUDIX_hydrolase_CS"/>
</dbReference>
<keyword evidence="5" id="KW-1185">Reference proteome</keyword>
<dbReference type="PROSITE" id="PS51462">
    <property type="entry name" value="NUDIX"/>
    <property type="match status" value="1"/>
</dbReference>
<dbReference type="SUPFAM" id="SSF55811">
    <property type="entry name" value="Nudix"/>
    <property type="match status" value="1"/>
</dbReference>
<organism evidence="4 5">
    <name type="scientific">Penicillium angulare</name>
    <dbReference type="NCBI Taxonomy" id="116970"/>
    <lineage>
        <taxon>Eukaryota</taxon>
        <taxon>Fungi</taxon>
        <taxon>Dikarya</taxon>
        <taxon>Ascomycota</taxon>
        <taxon>Pezizomycotina</taxon>
        <taxon>Eurotiomycetes</taxon>
        <taxon>Eurotiomycetidae</taxon>
        <taxon>Eurotiales</taxon>
        <taxon>Aspergillaceae</taxon>
        <taxon>Penicillium</taxon>
    </lineage>
</organism>
<dbReference type="CDD" id="cd18888">
    <property type="entry name" value="NUDIX_ADPRase_Nudt5"/>
    <property type="match status" value="1"/>
</dbReference>
<comment type="similarity">
    <text evidence="2">Belongs to the Nudix hydrolase family.</text>
</comment>
<evidence type="ECO:0000256" key="2">
    <source>
        <dbReference type="RuleBase" id="RU003476"/>
    </source>
</evidence>
<sequence>MAPPSQANSKNISFGPLDPKEARWIRLVKTTYSDPLGVERTWESGERQTRPANAEIDGVGIVTILNKPTGPELLLQKQYRPPIDKIVIEVPAGLIDAGETPEQCAVRELKEETGYVGVAEQTSPVMYNDPGFCNTNLNMVHVQVDMSLPENQNPKPELEENEFIECFSVPLSSLFEAMKQLEQKGYAIDARVGTLAEGIELAKKWKF</sequence>
<dbReference type="GO" id="GO:0047631">
    <property type="term" value="F:ADP-ribose diphosphatase activity"/>
    <property type="evidence" value="ECO:0007669"/>
    <property type="project" value="TreeGrafter"/>
</dbReference>
<dbReference type="PANTHER" id="PTHR11839:SF1">
    <property type="entry name" value="ADP-SUGAR PYROPHOSPHATASE"/>
    <property type="match status" value="1"/>
</dbReference>
<dbReference type="GO" id="GO:0005829">
    <property type="term" value="C:cytosol"/>
    <property type="evidence" value="ECO:0007669"/>
    <property type="project" value="TreeGrafter"/>
</dbReference>
<evidence type="ECO:0000313" key="4">
    <source>
        <dbReference type="EMBL" id="KAJ5107829.1"/>
    </source>
</evidence>
<dbReference type="GO" id="GO:0005634">
    <property type="term" value="C:nucleus"/>
    <property type="evidence" value="ECO:0007669"/>
    <property type="project" value="TreeGrafter"/>
</dbReference>
<dbReference type="PANTHER" id="PTHR11839">
    <property type="entry name" value="UDP/ADP-SUGAR PYROPHOSPHATASE"/>
    <property type="match status" value="1"/>
</dbReference>
<dbReference type="EMBL" id="JAPQKH010000003">
    <property type="protein sequence ID" value="KAJ5107829.1"/>
    <property type="molecule type" value="Genomic_DNA"/>
</dbReference>
<dbReference type="PRINTS" id="PR00502">
    <property type="entry name" value="NUDIXFAMILY"/>
</dbReference>
<feature type="domain" description="Nudix hydrolase" evidence="3">
    <location>
        <begin position="54"/>
        <end position="192"/>
    </location>
</feature>
<gene>
    <name evidence="4" type="ORF">N7456_004504</name>
</gene>
<reference evidence="4" key="1">
    <citation type="submission" date="2022-11" db="EMBL/GenBank/DDBJ databases">
        <authorList>
            <person name="Petersen C."/>
        </authorList>
    </citation>
    <scope>NUCLEOTIDE SEQUENCE</scope>
    <source>
        <strain evidence="4">IBT 30069</strain>
    </source>
</reference>
<comment type="caution">
    <text evidence="4">The sequence shown here is derived from an EMBL/GenBank/DDBJ whole genome shotgun (WGS) entry which is preliminary data.</text>
</comment>
<dbReference type="GO" id="GO:0006753">
    <property type="term" value="P:nucleoside phosphate metabolic process"/>
    <property type="evidence" value="ECO:0007669"/>
    <property type="project" value="TreeGrafter"/>
</dbReference>
<keyword evidence="1 2" id="KW-0378">Hydrolase</keyword>
<dbReference type="PROSITE" id="PS00893">
    <property type="entry name" value="NUDIX_BOX"/>
    <property type="match status" value="1"/>
</dbReference>
<evidence type="ECO:0000259" key="3">
    <source>
        <dbReference type="PROSITE" id="PS51462"/>
    </source>
</evidence>
<dbReference type="Gene3D" id="3.90.79.10">
    <property type="entry name" value="Nucleoside Triphosphate Pyrophosphohydrolase"/>
    <property type="match status" value="1"/>
</dbReference>
<accession>A0A9W9FWP8</accession>
<dbReference type="FunFam" id="3.90.79.10:FF:000016">
    <property type="entry name" value="ADP-sugar pyrophosphatase isoform X1"/>
    <property type="match status" value="1"/>
</dbReference>
<dbReference type="InterPro" id="IPR000086">
    <property type="entry name" value="NUDIX_hydrolase_dom"/>
</dbReference>
<dbReference type="GO" id="GO:0019693">
    <property type="term" value="P:ribose phosphate metabolic process"/>
    <property type="evidence" value="ECO:0007669"/>
    <property type="project" value="TreeGrafter"/>
</dbReference>
<dbReference type="Proteomes" id="UP001149165">
    <property type="component" value="Unassembled WGS sequence"/>
</dbReference>
<evidence type="ECO:0000313" key="5">
    <source>
        <dbReference type="Proteomes" id="UP001149165"/>
    </source>
</evidence>
<protein>
    <recommendedName>
        <fullName evidence="3">Nudix hydrolase domain-containing protein</fullName>
    </recommendedName>
</protein>
<dbReference type="InterPro" id="IPR020476">
    <property type="entry name" value="Nudix_hydrolase"/>
</dbReference>
<reference evidence="4" key="2">
    <citation type="journal article" date="2023" name="IMA Fungus">
        <title>Comparative genomic study of the Penicillium genus elucidates a diverse pangenome and 15 lateral gene transfer events.</title>
        <authorList>
            <person name="Petersen C."/>
            <person name="Sorensen T."/>
            <person name="Nielsen M.R."/>
            <person name="Sondergaard T.E."/>
            <person name="Sorensen J.L."/>
            <person name="Fitzpatrick D.A."/>
            <person name="Frisvad J.C."/>
            <person name="Nielsen K.L."/>
        </authorList>
    </citation>
    <scope>NUCLEOTIDE SEQUENCE</scope>
    <source>
        <strain evidence="4">IBT 30069</strain>
    </source>
</reference>
<proteinExistence type="inferred from homology"/>
<evidence type="ECO:0000256" key="1">
    <source>
        <dbReference type="ARBA" id="ARBA00022801"/>
    </source>
</evidence>
<dbReference type="AlphaFoldDB" id="A0A9W9FWP8"/>